<evidence type="ECO:0000256" key="4">
    <source>
        <dbReference type="ARBA" id="ARBA00023014"/>
    </source>
</evidence>
<keyword evidence="1" id="KW-0004">4Fe-4S</keyword>
<keyword evidence="4" id="KW-0411">Iron-sulfur</keyword>
<evidence type="ECO:0000313" key="7">
    <source>
        <dbReference type="EMBL" id="MET3603014.1"/>
    </source>
</evidence>
<dbReference type="Proteomes" id="UP001549111">
    <property type="component" value="Unassembled WGS sequence"/>
</dbReference>
<evidence type="ECO:0000259" key="6">
    <source>
        <dbReference type="PROSITE" id="PS51379"/>
    </source>
</evidence>
<feature type="region of interest" description="Disordered" evidence="5">
    <location>
        <begin position="70"/>
        <end position="95"/>
    </location>
</feature>
<dbReference type="PANTHER" id="PTHR43687:SF1">
    <property type="entry name" value="FERREDOXIN III"/>
    <property type="match status" value="1"/>
</dbReference>
<protein>
    <submittedName>
        <fullName evidence="8">4Fe-4S dicluster domain-containing protein</fullName>
    </submittedName>
    <submittedName>
        <fullName evidence="7">Ferredoxin</fullName>
    </submittedName>
</protein>
<dbReference type="OrthoDB" id="9781785at2"/>
<dbReference type="InterPro" id="IPR017896">
    <property type="entry name" value="4Fe4S_Fe-S-bd"/>
</dbReference>
<dbReference type="Pfam" id="PF12838">
    <property type="entry name" value="Fer4_7"/>
    <property type="match status" value="1"/>
</dbReference>
<dbReference type="GO" id="GO:0051539">
    <property type="term" value="F:4 iron, 4 sulfur cluster binding"/>
    <property type="evidence" value="ECO:0007669"/>
    <property type="project" value="UniProtKB-KW"/>
</dbReference>
<dbReference type="PROSITE" id="PS00198">
    <property type="entry name" value="4FE4S_FER_1"/>
    <property type="match status" value="1"/>
</dbReference>
<dbReference type="AlphaFoldDB" id="A0A5C1Q611"/>
<dbReference type="KEGG" id="snn:EWH46_16165"/>
<feature type="domain" description="4Fe-4S ferredoxin-type" evidence="6">
    <location>
        <begin position="43"/>
        <end position="73"/>
    </location>
</feature>
<evidence type="ECO:0000313" key="8">
    <source>
        <dbReference type="EMBL" id="QEN02144.1"/>
    </source>
</evidence>
<organism evidence="8 9">
    <name type="scientific">Sphaerotilus sulfidivorans</name>
    <dbReference type="NCBI Taxonomy" id="639200"/>
    <lineage>
        <taxon>Bacteria</taxon>
        <taxon>Pseudomonadati</taxon>
        <taxon>Pseudomonadota</taxon>
        <taxon>Betaproteobacteria</taxon>
        <taxon>Burkholderiales</taxon>
        <taxon>Sphaerotilaceae</taxon>
        <taxon>Sphaerotilus</taxon>
    </lineage>
</organism>
<evidence type="ECO:0000256" key="5">
    <source>
        <dbReference type="SAM" id="MobiDB-lite"/>
    </source>
</evidence>
<proteinExistence type="predicted"/>
<feature type="domain" description="4Fe-4S ferredoxin-type" evidence="6">
    <location>
        <begin position="10"/>
        <end position="39"/>
    </location>
</feature>
<sequence>MSPTPAPRRPLPRIDPARCTGCGWCVAVCPPHVLSLQVVAWRKRSVLEDEAGCTGCSKCEPRCPFGAIRMERPQRPDSGSGSGSGEGSGSSSSIS</sequence>
<dbReference type="SUPFAM" id="SSF54862">
    <property type="entry name" value="4Fe-4S ferredoxins"/>
    <property type="match status" value="1"/>
</dbReference>
<keyword evidence="2" id="KW-0479">Metal-binding</keyword>
<reference evidence="8 9" key="1">
    <citation type="submission" date="2019-02" db="EMBL/GenBank/DDBJ databases">
        <title>Complete Genome Sequence and Methylome Analysis of Sphaerotilus natans subsp. sulfidivorans D-507.</title>
        <authorList>
            <person name="Fomenkov A."/>
            <person name="Gridneva E."/>
            <person name="Smolyakov D."/>
            <person name="Dubinina G."/>
            <person name="Vincze T."/>
            <person name="Grabovich M."/>
            <person name="Roberts R.J."/>
        </authorList>
    </citation>
    <scope>NUCLEOTIDE SEQUENCE [LARGE SCALE GENOMIC DNA]</scope>
    <source>
        <strain evidence="8 9">D-507</strain>
    </source>
</reference>
<evidence type="ECO:0000256" key="3">
    <source>
        <dbReference type="ARBA" id="ARBA00023004"/>
    </source>
</evidence>
<dbReference type="EMBL" id="JBEPLS010000002">
    <property type="protein sequence ID" value="MET3603014.1"/>
    <property type="molecule type" value="Genomic_DNA"/>
</dbReference>
<keyword evidence="3" id="KW-0408">Iron</keyword>
<evidence type="ECO:0000313" key="10">
    <source>
        <dbReference type="Proteomes" id="UP001549111"/>
    </source>
</evidence>
<dbReference type="GO" id="GO:0046872">
    <property type="term" value="F:metal ion binding"/>
    <property type="evidence" value="ECO:0007669"/>
    <property type="project" value="UniProtKB-KW"/>
</dbReference>
<evidence type="ECO:0000256" key="1">
    <source>
        <dbReference type="ARBA" id="ARBA00022485"/>
    </source>
</evidence>
<dbReference type="PANTHER" id="PTHR43687">
    <property type="entry name" value="ADENYLYLSULFATE REDUCTASE, BETA SUBUNIT"/>
    <property type="match status" value="1"/>
</dbReference>
<dbReference type="RefSeq" id="WP_149504774.1">
    <property type="nucleotide sequence ID" value="NZ_CP035708.1"/>
</dbReference>
<evidence type="ECO:0000256" key="2">
    <source>
        <dbReference type="ARBA" id="ARBA00022723"/>
    </source>
</evidence>
<dbReference type="EMBL" id="CP035708">
    <property type="protein sequence ID" value="QEN02144.1"/>
    <property type="molecule type" value="Genomic_DNA"/>
</dbReference>
<dbReference type="Proteomes" id="UP000323522">
    <property type="component" value="Chromosome"/>
</dbReference>
<evidence type="ECO:0000313" key="9">
    <source>
        <dbReference type="Proteomes" id="UP000323522"/>
    </source>
</evidence>
<reference evidence="7 10" key="2">
    <citation type="submission" date="2024-06" db="EMBL/GenBank/DDBJ databases">
        <title>Genomic Encyclopedia of Type Strains, Phase IV (KMG-IV): sequencing the most valuable type-strain genomes for metagenomic binning, comparative biology and taxonomic classification.</title>
        <authorList>
            <person name="Goeker M."/>
        </authorList>
    </citation>
    <scope>NUCLEOTIDE SEQUENCE [LARGE SCALE GENOMIC DNA]</scope>
    <source>
        <strain evidence="7 10">D-501</strain>
    </source>
</reference>
<gene>
    <name evidence="7" type="ORF">ABIC99_000798</name>
    <name evidence="8" type="ORF">EWH46_16165</name>
</gene>
<dbReference type="Gene3D" id="3.30.70.20">
    <property type="match status" value="2"/>
</dbReference>
<dbReference type="InterPro" id="IPR017900">
    <property type="entry name" value="4Fe4S_Fe_S_CS"/>
</dbReference>
<accession>A0A5C1Q611</accession>
<dbReference type="InterPro" id="IPR050572">
    <property type="entry name" value="Fe-S_Ferredoxin"/>
</dbReference>
<keyword evidence="10" id="KW-1185">Reference proteome</keyword>
<dbReference type="PROSITE" id="PS51379">
    <property type="entry name" value="4FE4S_FER_2"/>
    <property type="match status" value="2"/>
</dbReference>
<name>A0A5C1Q611_9BURK</name>